<keyword evidence="1" id="KW-1133">Transmembrane helix</keyword>
<organism evidence="2">
    <name type="scientific">Cuerna arida</name>
    <dbReference type="NCBI Taxonomy" id="1464854"/>
    <lineage>
        <taxon>Eukaryota</taxon>
        <taxon>Metazoa</taxon>
        <taxon>Ecdysozoa</taxon>
        <taxon>Arthropoda</taxon>
        <taxon>Hexapoda</taxon>
        <taxon>Insecta</taxon>
        <taxon>Pterygota</taxon>
        <taxon>Neoptera</taxon>
        <taxon>Paraneoptera</taxon>
        <taxon>Hemiptera</taxon>
        <taxon>Auchenorrhyncha</taxon>
        <taxon>Membracoidea</taxon>
        <taxon>Cicadellidae</taxon>
        <taxon>Cicadellinae</taxon>
        <taxon>Proconiini</taxon>
        <taxon>Cuerna</taxon>
    </lineage>
</organism>
<keyword evidence="1" id="KW-0472">Membrane</keyword>
<keyword evidence="1" id="KW-0812">Transmembrane</keyword>
<dbReference type="AlphaFoldDB" id="A0A1B6FNP3"/>
<gene>
    <name evidence="2" type="ORF">g.44196</name>
</gene>
<evidence type="ECO:0000313" key="2">
    <source>
        <dbReference type="EMBL" id="JAS51818.1"/>
    </source>
</evidence>
<feature type="non-terminal residue" evidence="2">
    <location>
        <position position="1"/>
    </location>
</feature>
<evidence type="ECO:0000256" key="1">
    <source>
        <dbReference type="SAM" id="Phobius"/>
    </source>
</evidence>
<accession>A0A1B6FNP3</accession>
<dbReference type="EMBL" id="GECZ01017951">
    <property type="protein sequence ID" value="JAS51818.1"/>
    <property type="molecule type" value="Transcribed_RNA"/>
</dbReference>
<protein>
    <submittedName>
        <fullName evidence="2">Uncharacterized protein</fullName>
    </submittedName>
</protein>
<feature type="non-terminal residue" evidence="2">
    <location>
        <position position="147"/>
    </location>
</feature>
<sequence length="147" mass="16542">TIVLANEEERGRNQRRNLNPDQSRCDGKIRNCLSLRNVLIFVQIVLFVVSLVMLLKLATYTRAPKSSGGGCLVDPECVRKLRDKGPFVRDLLSWLLQIVGDSSKDQLGIKMSYRSGSKATLDDLSGIDFIVLPYNRTGRETDIFLKL</sequence>
<reference evidence="2" key="1">
    <citation type="submission" date="2015-11" db="EMBL/GenBank/DDBJ databases">
        <title>De novo transcriptome assembly of four potential Pierce s Disease insect vectors from Arizona vineyards.</title>
        <authorList>
            <person name="Tassone E.E."/>
        </authorList>
    </citation>
    <scope>NUCLEOTIDE SEQUENCE</scope>
</reference>
<feature type="transmembrane region" description="Helical" evidence="1">
    <location>
        <begin position="38"/>
        <end position="58"/>
    </location>
</feature>
<name>A0A1B6FNP3_9HEMI</name>
<proteinExistence type="predicted"/>